<name>A0A6N2YV01_9FIRM</name>
<gene>
    <name evidence="9" type="primary">nikB_2</name>
    <name evidence="9" type="ORF">VRLFYP33_00333</name>
</gene>
<dbReference type="CDD" id="cd06261">
    <property type="entry name" value="TM_PBP2"/>
    <property type="match status" value="1"/>
</dbReference>
<dbReference type="GO" id="GO:0055085">
    <property type="term" value="P:transmembrane transport"/>
    <property type="evidence" value="ECO:0007669"/>
    <property type="project" value="InterPro"/>
</dbReference>
<sequence>MSEDKKRTKQSGLASLHRPNSSWRTGIKYGQSILQVIGVLWVVATLTFGLMQLTNDDVVDQVFSRQQSLSIEAQAEKRAELGLTAPIWLQYGRWLWGVLQGDFGQSMVTGEAVSSLLWSKLPATLLLMGAAVGVTLLIAVPTGLWTAHQKGRIGDKLVRSLTLFGNTMPNFFTALLLLYVVALKLNWLPVIARHNEPTALILPTITLVWSMSAKYIQQIRALALDELSKPYITGLRTSGLSWYMIYSRYILRAIAGPIVALVSLSCGSLLGGVTIVETIFMWDGVGKMAFDAITARDYPVLQAYVLWLAALYILLNWSADFWQTKLNRHYAKEPDHEI</sequence>
<evidence type="ECO:0000259" key="8">
    <source>
        <dbReference type="PROSITE" id="PS50928"/>
    </source>
</evidence>
<feature type="transmembrane region" description="Helical" evidence="7">
    <location>
        <begin position="254"/>
        <end position="281"/>
    </location>
</feature>
<evidence type="ECO:0000256" key="5">
    <source>
        <dbReference type="ARBA" id="ARBA00022989"/>
    </source>
</evidence>
<dbReference type="InterPro" id="IPR000515">
    <property type="entry name" value="MetI-like"/>
</dbReference>
<dbReference type="AlphaFoldDB" id="A0A6N2YV01"/>
<feature type="transmembrane region" description="Helical" evidence="7">
    <location>
        <begin position="125"/>
        <end position="147"/>
    </location>
</feature>
<reference evidence="9" key="1">
    <citation type="submission" date="2019-11" db="EMBL/GenBank/DDBJ databases">
        <authorList>
            <person name="Feng L."/>
        </authorList>
    </citation>
    <scope>NUCLEOTIDE SEQUENCE</scope>
    <source>
        <strain evidence="9">VrattiLFYP33</strain>
    </source>
</reference>
<evidence type="ECO:0000256" key="4">
    <source>
        <dbReference type="ARBA" id="ARBA00022692"/>
    </source>
</evidence>
<evidence type="ECO:0000256" key="7">
    <source>
        <dbReference type="RuleBase" id="RU363032"/>
    </source>
</evidence>
<evidence type="ECO:0000313" key="9">
    <source>
        <dbReference type="EMBL" id="VYT70789.1"/>
    </source>
</evidence>
<feature type="domain" description="ABC transmembrane type-1" evidence="8">
    <location>
        <begin position="121"/>
        <end position="319"/>
    </location>
</feature>
<feature type="transmembrane region" description="Helical" evidence="7">
    <location>
        <begin position="199"/>
        <end position="216"/>
    </location>
</feature>
<accession>A0A6N2YV01</accession>
<evidence type="ECO:0000256" key="6">
    <source>
        <dbReference type="ARBA" id="ARBA00023136"/>
    </source>
</evidence>
<comment type="subcellular location">
    <subcellularLocation>
        <location evidence="1 7">Cell membrane</location>
        <topology evidence="1 7">Multi-pass membrane protein</topology>
    </subcellularLocation>
</comment>
<dbReference type="Pfam" id="PF00528">
    <property type="entry name" value="BPD_transp_1"/>
    <property type="match status" value="1"/>
</dbReference>
<protein>
    <submittedName>
        <fullName evidence="9">Nickel transport system permease protein NikB</fullName>
    </submittedName>
</protein>
<comment type="similarity">
    <text evidence="7">Belongs to the binding-protein-dependent transport system permease family.</text>
</comment>
<dbReference type="RefSeq" id="WP_156703975.1">
    <property type="nucleotide sequence ID" value="NZ_CACRUX010000012.1"/>
</dbReference>
<dbReference type="Gene3D" id="1.10.3720.10">
    <property type="entry name" value="MetI-like"/>
    <property type="match status" value="1"/>
</dbReference>
<evidence type="ECO:0000256" key="3">
    <source>
        <dbReference type="ARBA" id="ARBA00022475"/>
    </source>
</evidence>
<dbReference type="PANTHER" id="PTHR43163:SF6">
    <property type="entry name" value="DIPEPTIDE TRANSPORT SYSTEM PERMEASE PROTEIN DPPB-RELATED"/>
    <property type="match status" value="1"/>
</dbReference>
<proteinExistence type="inferred from homology"/>
<feature type="transmembrane region" description="Helical" evidence="7">
    <location>
        <begin position="301"/>
        <end position="319"/>
    </location>
</feature>
<feature type="transmembrane region" description="Helical" evidence="7">
    <location>
        <begin position="168"/>
        <end position="187"/>
    </location>
</feature>
<dbReference type="PANTHER" id="PTHR43163">
    <property type="entry name" value="DIPEPTIDE TRANSPORT SYSTEM PERMEASE PROTEIN DPPB-RELATED"/>
    <property type="match status" value="1"/>
</dbReference>
<feature type="transmembrane region" description="Helical" evidence="7">
    <location>
        <begin position="33"/>
        <end position="53"/>
    </location>
</feature>
<evidence type="ECO:0000256" key="2">
    <source>
        <dbReference type="ARBA" id="ARBA00022448"/>
    </source>
</evidence>
<evidence type="ECO:0000256" key="1">
    <source>
        <dbReference type="ARBA" id="ARBA00004651"/>
    </source>
</evidence>
<dbReference type="SUPFAM" id="SSF161098">
    <property type="entry name" value="MetI-like"/>
    <property type="match status" value="1"/>
</dbReference>
<organism evidence="9">
    <name type="scientific">Veillonella ratti</name>
    <dbReference type="NCBI Taxonomy" id="103892"/>
    <lineage>
        <taxon>Bacteria</taxon>
        <taxon>Bacillati</taxon>
        <taxon>Bacillota</taxon>
        <taxon>Negativicutes</taxon>
        <taxon>Veillonellales</taxon>
        <taxon>Veillonellaceae</taxon>
        <taxon>Veillonella</taxon>
    </lineage>
</organism>
<dbReference type="GO" id="GO:0005886">
    <property type="term" value="C:plasma membrane"/>
    <property type="evidence" value="ECO:0007669"/>
    <property type="project" value="UniProtKB-SubCell"/>
</dbReference>
<dbReference type="InterPro" id="IPR035906">
    <property type="entry name" value="MetI-like_sf"/>
</dbReference>
<keyword evidence="3" id="KW-1003">Cell membrane</keyword>
<keyword evidence="4 7" id="KW-0812">Transmembrane</keyword>
<keyword evidence="6 7" id="KW-0472">Membrane</keyword>
<dbReference type="PROSITE" id="PS50928">
    <property type="entry name" value="ABC_TM1"/>
    <property type="match status" value="1"/>
</dbReference>
<keyword evidence="2 7" id="KW-0813">Transport</keyword>
<keyword evidence="5 7" id="KW-1133">Transmembrane helix</keyword>
<dbReference type="EMBL" id="CACRUX010000012">
    <property type="protein sequence ID" value="VYT70789.1"/>
    <property type="molecule type" value="Genomic_DNA"/>
</dbReference>